<dbReference type="SUPFAM" id="SSF74653">
    <property type="entry name" value="TolA/TonB C-terminal domain"/>
    <property type="match status" value="1"/>
</dbReference>
<dbReference type="GO" id="GO:0055085">
    <property type="term" value="P:transmembrane transport"/>
    <property type="evidence" value="ECO:0007669"/>
    <property type="project" value="InterPro"/>
</dbReference>
<dbReference type="OrthoDB" id="1095452at2"/>
<protein>
    <recommendedName>
        <fullName evidence="1">TonB C-terminal domain-containing protein</fullName>
    </recommendedName>
</protein>
<dbReference type="InterPro" id="IPR037682">
    <property type="entry name" value="TonB_C"/>
</dbReference>
<evidence type="ECO:0000313" key="3">
    <source>
        <dbReference type="Proteomes" id="UP000245618"/>
    </source>
</evidence>
<accession>A0A2U1K2P7</accession>
<name>A0A2U1K2P7_9FLAO</name>
<dbReference type="Gene3D" id="3.30.1150.10">
    <property type="match status" value="1"/>
</dbReference>
<keyword evidence="3" id="KW-1185">Reference proteome</keyword>
<dbReference type="EMBL" id="QCZH01000001">
    <property type="protein sequence ID" value="PWA11253.1"/>
    <property type="molecule type" value="Genomic_DNA"/>
</dbReference>
<proteinExistence type="predicted"/>
<dbReference type="PROSITE" id="PS52015">
    <property type="entry name" value="TONB_CTD"/>
    <property type="match status" value="1"/>
</dbReference>
<dbReference type="AlphaFoldDB" id="A0A2U1K2P7"/>
<dbReference type="Pfam" id="PF03544">
    <property type="entry name" value="TonB_C"/>
    <property type="match status" value="1"/>
</dbReference>
<sequence>MNGKVYITFVVEKDGSLSEFKILRDVGYGTGDEAIRVMKLCPKWIPGKIDGKPVRVLYSLPITIQQEK</sequence>
<reference evidence="2 3" key="1">
    <citation type="submission" date="2018-04" db="EMBL/GenBank/DDBJ databases">
        <title>Flavobacterium sp. nov., isolated from glacier ice.</title>
        <authorList>
            <person name="Liu Q."/>
            <person name="Xin Y.-H."/>
        </authorList>
    </citation>
    <scope>NUCLEOTIDE SEQUENCE [LARGE SCALE GENOMIC DNA]</scope>
    <source>
        <strain evidence="2 3">LB2P30</strain>
    </source>
</reference>
<gene>
    <name evidence="2" type="ORF">DB891_00050</name>
</gene>
<dbReference type="Proteomes" id="UP000245618">
    <property type="component" value="Unassembled WGS sequence"/>
</dbReference>
<feature type="domain" description="TonB C-terminal" evidence="1">
    <location>
        <begin position="1"/>
        <end position="68"/>
    </location>
</feature>
<evidence type="ECO:0000259" key="1">
    <source>
        <dbReference type="PROSITE" id="PS52015"/>
    </source>
</evidence>
<evidence type="ECO:0000313" key="2">
    <source>
        <dbReference type="EMBL" id="PWA11253.1"/>
    </source>
</evidence>
<comment type="caution">
    <text evidence="2">The sequence shown here is derived from an EMBL/GenBank/DDBJ whole genome shotgun (WGS) entry which is preliminary data.</text>
</comment>
<organism evidence="2 3">
    <name type="scientific">Flavobacterium laiguense</name>
    <dbReference type="NCBI Taxonomy" id="2169409"/>
    <lineage>
        <taxon>Bacteria</taxon>
        <taxon>Pseudomonadati</taxon>
        <taxon>Bacteroidota</taxon>
        <taxon>Flavobacteriia</taxon>
        <taxon>Flavobacteriales</taxon>
        <taxon>Flavobacteriaceae</taxon>
        <taxon>Flavobacterium</taxon>
    </lineage>
</organism>
<dbReference type="RefSeq" id="WP_116759354.1">
    <property type="nucleotide sequence ID" value="NZ_QCZH01000001.1"/>
</dbReference>